<dbReference type="InterPro" id="IPR020059">
    <property type="entry name" value="Glu/Gln-tRNA-synth_Ib_codon-bd"/>
</dbReference>
<comment type="caution">
    <text evidence="8">Lacks conserved residue(s) required for the propagation of feature annotation.</text>
</comment>
<dbReference type="InterPro" id="IPR014729">
    <property type="entry name" value="Rossmann-like_a/b/a_fold"/>
</dbReference>
<dbReference type="GO" id="GO:0005524">
    <property type="term" value="F:ATP binding"/>
    <property type="evidence" value="ECO:0007669"/>
    <property type="project" value="UniProtKB-UniRule"/>
</dbReference>
<dbReference type="Proteomes" id="UP000247555">
    <property type="component" value="Unassembled WGS sequence"/>
</dbReference>
<dbReference type="InterPro" id="IPR001412">
    <property type="entry name" value="aa-tRNA-synth_I_CS"/>
</dbReference>
<evidence type="ECO:0000256" key="5">
    <source>
        <dbReference type="ARBA" id="ARBA00022840"/>
    </source>
</evidence>
<dbReference type="PROSITE" id="PS00178">
    <property type="entry name" value="AA_TRNA_LIGASE_I"/>
    <property type="match status" value="1"/>
</dbReference>
<feature type="domain" description="Glutamyl/glutaminyl-tRNA synthetase class Ib anti-codon binding" evidence="11">
    <location>
        <begin position="350"/>
        <end position="449"/>
    </location>
</feature>
<comment type="catalytic activity">
    <reaction evidence="8">
        <text>tRNA(Gln) + L-glutamine + ATP = L-glutaminyl-tRNA(Gln) + AMP + diphosphate</text>
        <dbReference type="Rhea" id="RHEA:20121"/>
        <dbReference type="Rhea" id="RHEA-COMP:9662"/>
        <dbReference type="Rhea" id="RHEA-COMP:9681"/>
        <dbReference type="ChEBI" id="CHEBI:30616"/>
        <dbReference type="ChEBI" id="CHEBI:33019"/>
        <dbReference type="ChEBI" id="CHEBI:58359"/>
        <dbReference type="ChEBI" id="CHEBI:78442"/>
        <dbReference type="ChEBI" id="CHEBI:78521"/>
        <dbReference type="ChEBI" id="CHEBI:456215"/>
        <dbReference type="EC" id="6.1.1.18"/>
    </reaction>
</comment>
<dbReference type="FunFam" id="3.40.50.620:FF:000037">
    <property type="entry name" value="Glutamine--tRNA ligase cytoplasmic"/>
    <property type="match status" value="1"/>
</dbReference>
<evidence type="ECO:0000313" key="13">
    <source>
        <dbReference type="EMBL" id="PXX82036.1"/>
    </source>
</evidence>
<reference evidence="13 14" key="1">
    <citation type="submission" date="2018-05" db="EMBL/GenBank/DDBJ databases">
        <title>Genomic Encyclopedia of Type Strains, Phase IV (KMG-IV): sequencing the most valuable type-strain genomes for metagenomic binning, comparative biology and taxonomic classification.</title>
        <authorList>
            <person name="Goeker M."/>
        </authorList>
    </citation>
    <scope>NUCLEOTIDE SEQUENCE [LARGE SCALE GENOMIC DNA]</scope>
    <source>
        <strain evidence="13 14">DSM 29661</strain>
    </source>
</reference>
<dbReference type="InterPro" id="IPR022861">
    <property type="entry name" value="Gln_tRNA_ligase_bac"/>
</dbReference>
<evidence type="ECO:0000259" key="12">
    <source>
        <dbReference type="Pfam" id="PF20974"/>
    </source>
</evidence>
<dbReference type="EC" id="6.1.1.18" evidence="8"/>
<dbReference type="GO" id="GO:0005829">
    <property type="term" value="C:cytosol"/>
    <property type="evidence" value="ECO:0007669"/>
    <property type="project" value="TreeGrafter"/>
</dbReference>
<dbReference type="PANTHER" id="PTHR43097:SF5">
    <property type="entry name" value="GLUTAMATE--TRNA LIGASE"/>
    <property type="match status" value="1"/>
</dbReference>
<dbReference type="Gene3D" id="3.90.800.10">
    <property type="entry name" value="Glutamyl-tRNA Synthetase, Domain 3"/>
    <property type="match status" value="1"/>
</dbReference>
<dbReference type="InterPro" id="IPR049437">
    <property type="entry name" value="tRNA-synt_1c_C2"/>
</dbReference>
<dbReference type="Gene3D" id="3.40.50.620">
    <property type="entry name" value="HUPs"/>
    <property type="match status" value="1"/>
</dbReference>
<comment type="subunit">
    <text evidence="8">Monomer.</text>
</comment>
<protein>
    <recommendedName>
        <fullName evidence="8">Glutamine--tRNA ligase</fullName>
        <ecNumber evidence="8">6.1.1.18</ecNumber>
    </recommendedName>
    <alternativeName>
        <fullName evidence="8">Glutaminyl-tRNA synthetase</fullName>
        <shortName evidence="8">GlnRS</shortName>
    </alternativeName>
</protein>
<dbReference type="InterPro" id="IPR050132">
    <property type="entry name" value="Gln/Glu-tRNA_Ligase"/>
</dbReference>
<dbReference type="Pfam" id="PF00749">
    <property type="entry name" value="tRNA-synt_1c"/>
    <property type="match status" value="1"/>
</dbReference>
<keyword evidence="6 8" id="KW-0648">Protein biosynthesis</keyword>
<evidence type="ECO:0000256" key="7">
    <source>
        <dbReference type="ARBA" id="ARBA00023146"/>
    </source>
</evidence>
<comment type="subcellular location">
    <subcellularLocation>
        <location evidence="8">Cytoplasm</location>
    </subcellularLocation>
</comment>
<evidence type="ECO:0000256" key="1">
    <source>
        <dbReference type="ARBA" id="ARBA00005594"/>
    </source>
</evidence>
<feature type="binding site" evidence="8">
    <location>
        <position position="240"/>
    </location>
    <ligand>
        <name>ATP</name>
        <dbReference type="ChEBI" id="CHEBI:30616"/>
    </ligand>
</feature>
<dbReference type="InterPro" id="IPR020056">
    <property type="entry name" value="Rbsml_bL25/Gln-tRNA_synth_N"/>
</dbReference>
<sequence length="567" mass="64419">MSHTDKAPGQEPVIANFIRNIIDDDLAQGKHSSLLTRFPPEPNGYLHVGHAKSICLNFGLVQGEAAYPGQCNLRFDDTNPEKESTEYAESIQADVRWLGFEWAGEVKWASDYFDALYQYAEALIQAGKAYVCELNAEQMREYRGSLKEPGKNSPYRERSVAENLDLFRRMKAGEFPDGSKTLRLKIDMASPNINLRDPVIYRIRRAHHIRTGDAWCIYPMYDYTHCISDALEGITHSLCTLEFEDHRPLYDWVLDNLDIPCHPRQYEFSRLELFYTVTSKRKLNQLVTEKLVAGWDDPRMPTIAGMRRRGYTPEGIRLFARRIGISKSDNHVDMSVLEGAVREELEHSVPRVMAVINPLKVTLTNYTEGVTAARSAGFHPNHPEFGEREVPLSAEIWIERDDFSDNPPAGWQRLTPGGEVRLRYSYVIKCDDVVRDAAGEVIELHCSIDHDTLGKNPVGRKVKGVIHFVAAAHALPIEVRLYDRLFSVPRPDAMKDEAGAEIDFKTFINPDSLSVVTGYAEPALAQAQAEARYQFERIGYFCADRHEHSASRPVFNRTVGLKDTWSK</sequence>
<keyword evidence="3 8" id="KW-0436">Ligase</keyword>
<feature type="domain" description="Glutamyl/glutaminyl-tRNA synthetase class Ib catalytic" evidence="10">
    <location>
        <begin position="35"/>
        <end position="346"/>
    </location>
</feature>
<proteinExistence type="inferred from homology"/>
<evidence type="ECO:0000256" key="9">
    <source>
        <dbReference type="RuleBase" id="RU363037"/>
    </source>
</evidence>
<dbReference type="InterPro" id="IPR011035">
    <property type="entry name" value="Ribosomal_bL25/Gln-tRNA_synth"/>
</dbReference>
<evidence type="ECO:0000256" key="8">
    <source>
        <dbReference type="HAMAP-Rule" id="MF_00126"/>
    </source>
</evidence>
<feature type="binding site" evidence="8">
    <location>
        <begin position="41"/>
        <end position="43"/>
    </location>
    <ligand>
        <name>ATP</name>
        <dbReference type="ChEBI" id="CHEBI:30616"/>
    </ligand>
</feature>
<name>A0A318L241_9NEIS</name>
<feature type="short sequence motif" description="'KMSKS' region" evidence="8">
    <location>
        <begin position="277"/>
        <end position="281"/>
    </location>
</feature>
<dbReference type="Pfam" id="PF20974">
    <property type="entry name" value="tRNA-synt_1c_C2"/>
    <property type="match status" value="1"/>
</dbReference>
<dbReference type="GO" id="GO:0006424">
    <property type="term" value="P:glutamyl-tRNA aminoacylation"/>
    <property type="evidence" value="ECO:0007669"/>
    <property type="project" value="UniProtKB-UniRule"/>
</dbReference>
<keyword evidence="5 8" id="KW-0067">ATP-binding</keyword>
<evidence type="ECO:0000256" key="3">
    <source>
        <dbReference type="ARBA" id="ARBA00022598"/>
    </source>
</evidence>
<dbReference type="GO" id="GO:0004819">
    <property type="term" value="F:glutamine-tRNA ligase activity"/>
    <property type="evidence" value="ECO:0007669"/>
    <property type="project" value="UniProtKB-UniRule"/>
</dbReference>
<dbReference type="AlphaFoldDB" id="A0A318L241"/>
<feature type="binding site" evidence="8">
    <location>
        <begin position="270"/>
        <end position="271"/>
    </location>
    <ligand>
        <name>ATP</name>
        <dbReference type="ChEBI" id="CHEBI:30616"/>
    </ligand>
</feature>
<dbReference type="OrthoDB" id="9801560at2"/>
<evidence type="ECO:0000256" key="2">
    <source>
        <dbReference type="ARBA" id="ARBA00022490"/>
    </source>
</evidence>
<dbReference type="HAMAP" id="MF_00126">
    <property type="entry name" value="Gln_tRNA_synth"/>
    <property type="match status" value="1"/>
</dbReference>
<comment type="similarity">
    <text evidence="1 8 9">Belongs to the class-I aminoacyl-tRNA synthetase family.</text>
</comment>
<dbReference type="NCBIfam" id="NF011291">
    <property type="entry name" value="PRK14703.1"/>
    <property type="match status" value="1"/>
</dbReference>
<dbReference type="FunFam" id="3.90.800.10:FF:000001">
    <property type="entry name" value="Glutamine--tRNA ligase"/>
    <property type="match status" value="1"/>
</dbReference>
<evidence type="ECO:0000256" key="4">
    <source>
        <dbReference type="ARBA" id="ARBA00022741"/>
    </source>
</evidence>
<dbReference type="SUPFAM" id="SSF50715">
    <property type="entry name" value="Ribosomal protein L25-like"/>
    <property type="match status" value="1"/>
</dbReference>
<dbReference type="Gene3D" id="2.40.240.10">
    <property type="entry name" value="Ribosomal Protein L25, Chain P"/>
    <property type="match status" value="2"/>
</dbReference>
<dbReference type="RefSeq" id="WP_110389336.1">
    <property type="nucleotide sequence ID" value="NZ_QJKI01000001.1"/>
</dbReference>
<organism evidence="13 14">
    <name type="scientific">Rivihabitans pingtungensis</name>
    <dbReference type="NCBI Taxonomy" id="1054498"/>
    <lineage>
        <taxon>Bacteria</taxon>
        <taxon>Pseudomonadati</taxon>
        <taxon>Pseudomonadota</taxon>
        <taxon>Betaproteobacteria</taxon>
        <taxon>Neisseriales</taxon>
        <taxon>Aquaspirillaceae</taxon>
        <taxon>Rivihabitans</taxon>
    </lineage>
</organism>
<comment type="caution">
    <text evidence="13">The sequence shown here is derived from an EMBL/GenBank/DDBJ whole genome shotgun (WGS) entry which is preliminary data.</text>
</comment>
<accession>A0A318L241</accession>
<feature type="domain" description="tRNA synthetases class I (E and Q) anti-codon binding" evidence="12">
    <location>
        <begin position="465"/>
        <end position="544"/>
    </location>
</feature>
<dbReference type="Pfam" id="PF03950">
    <property type="entry name" value="tRNA-synt_1c_C"/>
    <property type="match status" value="1"/>
</dbReference>
<evidence type="ECO:0000259" key="11">
    <source>
        <dbReference type="Pfam" id="PF03950"/>
    </source>
</evidence>
<evidence type="ECO:0000256" key="6">
    <source>
        <dbReference type="ARBA" id="ARBA00022917"/>
    </source>
</evidence>
<gene>
    <name evidence="8" type="primary">glnS</name>
    <name evidence="13" type="ORF">DFR34_101269</name>
</gene>
<dbReference type="InterPro" id="IPR020058">
    <property type="entry name" value="Glu/Gln-tRNA-synth_Ib_cat-dom"/>
</dbReference>
<keyword evidence="4 8" id="KW-0547">Nucleotide-binding</keyword>
<dbReference type="NCBIfam" id="TIGR00440">
    <property type="entry name" value="glnS"/>
    <property type="match status" value="1"/>
</dbReference>
<feature type="binding site" evidence="8">
    <location>
        <position position="76"/>
    </location>
    <ligand>
        <name>L-glutamine</name>
        <dbReference type="ChEBI" id="CHEBI:58359"/>
    </ligand>
</feature>
<dbReference type="PANTHER" id="PTHR43097">
    <property type="entry name" value="GLUTAMINE-TRNA LIGASE"/>
    <property type="match status" value="1"/>
</dbReference>
<dbReference type="InterPro" id="IPR004514">
    <property type="entry name" value="Gln-tRNA-synth"/>
</dbReference>
<dbReference type="EMBL" id="QJKI01000001">
    <property type="protein sequence ID" value="PXX82036.1"/>
    <property type="molecule type" value="Genomic_DNA"/>
</dbReference>
<dbReference type="FunFam" id="1.10.1160.10:FF:000001">
    <property type="entry name" value="Glutamine--tRNA ligase"/>
    <property type="match status" value="1"/>
</dbReference>
<evidence type="ECO:0000313" key="14">
    <source>
        <dbReference type="Proteomes" id="UP000247555"/>
    </source>
</evidence>
<dbReference type="InterPro" id="IPR020061">
    <property type="entry name" value="Glu_tRNA_lig_a-bdl"/>
</dbReference>
<keyword evidence="7 8" id="KW-0030">Aminoacyl-tRNA synthetase</keyword>
<dbReference type="GO" id="GO:0006425">
    <property type="term" value="P:glutaminyl-tRNA aminoacylation"/>
    <property type="evidence" value="ECO:0007669"/>
    <property type="project" value="UniProtKB-UniRule"/>
</dbReference>
<dbReference type="Gene3D" id="1.10.1160.10">
    <property type="entry name" value="Glutamyl-trna Synthetase, Domain 2"/>
    <property type="match status" value="1"/>
</dbReference>
<dbReference type="SUPFAM" id="SSF52374">
    <property type="entry name" value="Nucleotidylyl transferase"/>
    <property type="match status" value="1"/>
</dbReference>
<keyword evidence="14" id="KW-1185">Reference proteome</keyword>
<keyword evidence="2 8" id="KW-0963">Cytoplasm</keyword>
<evidence type="ECO:0000259" key="10">
    <source>
        <dbReference type="Pfam" id="PF00749"/>
    </source>
</evidence>
<feature type="binding site" evidence="8">
    <location>
        <position position="221"/>
    </location>
    <ligand>
        <name>L-glutamine</name>
        <dbReference type="ChEBI" id="CHEBI:58359"/>
    </ligand>
</feature>